<dbReference type="Pfam" id="PF12799">
    <property type="entry name" value="LRR_4"/>
    <property type="match status" value="1"/>
</dbReference>
<dbReference type="Pfam" id="PF23598">
    <property type="entry name" value="LRR_14"/>
    <property type="match status" value="1"/>
</dbReference>
<dbReference type="SUPFAM" id="SSF52047">
    <property type="entry name" value="RNI-like"/>
    <property type="match status" value="1"/>
</dbReference>
<feature type="domain" description="Disease resistance protein At4g27190-like leucine-rich repeats" evidence="3">
    <location>
        <begin position="1109"/>
        <end position="1184"/>
    </location>
</feature>
<feature type="domain" description="Disease resistance protein At4g27190-like leucine-rich repeats" evidence="3">
    <location>
        <begin position="1037"/>
        <end position="1105"/>
    </location>
</feature>
<dbReference type="InterPro" id="IPR032675">
    <property type="entry name" value="LRR_dom_sf"/>
</dbReference>
<dbReference type="PANTHER" id="PTHR47186:SF3">
    <property type="entry name" value="OS09G0267800 PROTEIN"/>
    <property type="match status" value="1"/>
</dbReference>
<dbReference type="SUPFAM" id="SSF52058">
    <property type="entry name" value="L domain-like"/>
    <property type="match status" value="2"/>
</dbReference>
<dbReference type="GO" id="GO:0043531">
    <property type="term" value="F:ADP binding"/>
    <property type="evidence" value="ECO:0007669"/>
    <property type="project" value="InterPro"/>
</dbReference>
<dbReference type="InterPro" id="IPR027417">
    <property type="entry name" value="P-loop_NTPase"/>
</dbReference>
<sequence length="1205" mass="135227">MALWVFLNDQRYESKSLLENIARQLSLLPTTEDWEDNASKEEEEPKKENLVTLQEKVRNELEAKRPKTPDQKKFLLLILDGVPDTTNEDDILRGLKDFLPLAQETSYKVLSTRRKEPVKEASEIERKEMKVIPIHPLPEGSSRLALLQEKVKEIAGFQECAKEIAKKSQGLPAAINIIAGALNRIGKLDSGILEKAATCEELAPDGVNPLLLSAYDMLPRSDRALIKCWWYSLHFFLNNGGVHYDELIVYWILEGYFGPVELAEAYKEGHRILMELIDRHMLKIQDGNNVVMEGLALTVPDCRQDGYEGTSCLGLARVFEGGDWQGFGRITQTDGMIKTPSNMEASKTEERWKKVSTLLIDGNRLSREVPDNFFRPIEGLQVLVLFNPTFKSLPKSLSTMHELRMLVLRGCDPLESINHIKELELLTVLEISGATSLKDVPDDFFKKMSKLRSLNLSEAQIKLLPSSISDLIELRWLILRGCSSLETLPRLKKLTNLQMIDLSRASKLNKFEDVTLKSLVKLRMLDISETELGRLPILGTLENLTRLSLRCCQRLPRLSMLKALSHLQILDLSGAGILKEIPDESLHEKPDLKILYLSKTSITNLPFNFEKLSSLEFLDLSENPNLVKIEDNTFGPLKNLRRLNLSSNIKIENLPVLSNLCKLELLNLSGCSALTKIADQSFEHMTRLQKLQLSETQIESLPSLSKDVNLRQLLLRSCIRLKQLPSWESLSKLEVLDLSGAQLLKGNTADFLKNMNGLQLLNLSGTGVTLPSLSNLTNLTQLSLGGCSLSELEPNFGGHTKLEVLNLSETEITSLPSLGKLTSLRELRLRGCSGLMQLPDLKSLTHLEALDLWGTGIKGFPYEISELTSLKHVGLPDMAGVETLEWDSIKRLPEEVNWAECGILKHCKDGPCISMSATQLSGILKDHPDQLANLDKFHISVSAPLKEEGGARDIDWHRIDPSLRNIYLQKFSVPEEGARFLEIVGFDCFPDAIEGGIVKAEYIALIRNKFMKSLSDLAAGLKAVNEGVAAMKGCTLEKCNEMETIFGGEEREVKMRGNLETLRASNLPKLKSVVSIGKEKVGGFENLKELYLDCCPLLEFVFPSSQQPENLEILEIKFCDKLKTLFDSEPPTETERKLPKLKKLHLVELPELTSIKVPESMTVKDIFPSINSIKVRECPMINELDEIRELLNASVNNSEVEDYCG</sequence>
<keyword evidence="1" id="KW-0433">Leucine-rich repeat</keyword>
<dbReference type="InterPro" id="IPR025875">
    <property type="entry name" value="Leu-rich_rpt_4"/>
</dbReference>
<dbReference type="PROSITE" id="PS51450">
    <property type="entry name" value="LRR"/>
    <property type="match status" value="2"/>
</dbReference>
<dbReference type="InterPro" id="IPR055414">
    <property type="entry name" value="LRR_R13L4/SHOC2-like"/>
</dbReference>
<accession>A0A5N6QC67</accession>
<name>A0A5N6QC67_9ROSI</name>
<gene>
    <name evidence="5" type="ORF">FH972_001535</name>
</gene>
<keyword evidence="2" id="KW-0677">Repeat</keyword>
<dbReference type="PRINTS" id="PR00364">
    <property type="entry name" value="DISEASERSIST"/>
</dbReference>
<dbReference type="InterPro" id="IPR057135">
    <property type="entry name" value="At4g27190-like_LRR"/>
</dbReference>
<dbReference type="InterPro" id="IPR001611">
    <property type="entry name" value="Leu-rich_rpt"/>
</dbReference>
<dbReference type="GO" id="GO:0006952">
    <property type="term" value="P:defense response"/>
    <property type="evidence" value="ECO:0007669"/>
    <property type="project" value="UniProtKB-KW"/>
</dbReference>
<evidence type="ECO:0000313" key="6">
    <source>
        <dbReference type="Proteomes" id="UP000327013"/>
    </source>
</evidence>
<feature type="domain" description="Disease resistance R13L4/SHOC-2-like LRR" evidence="4">
    <location>
        <begin position="383"/>
        <end position="579"/>
    </location>
</feature>
<dbReference type="SMART" id="SM00369">
    <property type="entry name" value="LRR_TYP"/>
    <property type="match status" value="10"/>
</dbReference>
<protein>
    <submittedName>
        <fullName evidence="5">Uncharacterized protein</fullName>
    </submittedName>
</protein>
<dbReference type="SUPFAM" id="SSF52540">
    <property type="entry name" value="P-loop containing nucleoside triphosphate hydrolases"/>
    <property type="match status" value="1"/>
</dbReference>
<evidence type="ECO:0000259" key="3">
    <source>
        <dbReference type="Pfam" id="PF23247"/>
    </source>
</evidence>
<evidence type="ECO:0000256" key="1">
    <source>
        <dbReference type="ARBA" id="ARBA00022614"/>
    </source>
</evidence>
<dbReference type="AlphaFoldDB" id="A0A5N6QC67"/>
<reference evidence="5 6" key="1">
    <citation type="submission" date="2019-06" db="EMBL/GenBank/DDBJ databases">
        <title>A chromosomal-level reference genome of Carpinus fangiana (Coryloideae, Betulaceae).</title>
        <authorList>
            <person name="Yang X."/>
            <person name="Wang Z."/>
            <person name="Zhang L."/>
            <person name="Hao G."/>
            <person name="Liu J."/>
            <person name="Yang Y."/>
        </authorList>
    </citation>
    <scope>NUCLEOTIDE SEQUENCE [LARGE SCALE GENOMIC DNA]</scope>
    <source>
        <strain evidence="5">Cfa_2016G</strain>
        <tissue evidence="5">Leaf</tissue>
    </source>
</reference>
<dbReference type="Gene3D" id="3.80.10.10">
    <property type="entry name" value="Ribonuclease Inhibitor"/>
    <property type="match status" value="4"/>
</dbReference>
<dbReference type="InterPro" id="IPR026906">
    <property type="entry name" value="LRR_5"/>
</dbReference>
<dbReference type="EMBL" id="CM017321">
    <property type="protein sequence ID" value="KAE7996846.1"/>
    <property type="molecule type" value="Genomic_DNA"/>
</dbReference>
<dbReference type="Proteomes" id="UP000327013">
    <property type="component" value="Chromosome 1"/>
</dbReference>
<evidence type="ECO:0000259" key="4">
    <source>
        <dbReference type="Pfam" id="PF23598"/>
    </source>
</evidence>
<organism evidence="5 6">
    <name type="scientific">Carpinus fangiana</name>
    <dbReference type="NCBI Taxonomy" id="176857"/>
    <lineage>
        <taxon>Eukaryota</taxon>
        <taxon>Viridiplantae</taxon>
        <taxon>Streptophyta</taxon>
        <taxon>Embryophyta</taxon>
        <taxon>Tracheophyta</taxon>
        <taxon>Spermatophyta</taxon>
        <taxon>Magnoliopsida</taxon>
        <taxon>eudicotyledons</taxon>
        <taxon>Gunneridae</taxon>
        <taxon>Pentapetalae</taxon>
        <taxon>rosids</taxon>
        <taxon>fabids</taxon>
        <taxon>Fagales</taxon>
        <taxon>Betulaceae</taxon>
        <taxon>Carpinus</taxon>
    </lineage>
</organism>
<dbReference type="Pfam" id="PF23247">
    <property type="entry name" value="LRR_RPS2"/>
    <property type="match status" value="2"/>
</dbReference>
<evidence type="ECO:0000256" key="2">
    <source>
        <dbReference type="ARBA" id="ARBA00022737"/>
    </source>
</evidence>
<dbReference type="InterPro" id="IPR003591">
    <property type="entry name" value="Leu-rich_rpt_typical-subtyp"/>
</dbReference>
<keyword evidence="6" id="KW-1185">Reference proteome</keyword>
<proteinExistence type="predicted"/>
<evidence type="ECO:0000313" key="5">
    <source>
        <dbReference type="EMBL" id="KAE7996846.1"/>
    </source>
</evidence>
<dbReference type="Pfam" id="PF13306">
    <property type="entry name" value="LRR_5"/>
    <property type="match status" value="1"/>
</dbReference>
<dbReference type="PANTHER" id="PTHR47186">
    <property type="entry name" value="LEUCINE-RICH REPEAT-CONTAINING PROTEIN 57"/>
    <property type="match status" value="1"/>
</dbReference>
<dbReference type="OrthoDB" id="122245at2759"/>